<protein>
    <submittedName>
        <fullName evidence="2">Uncharacterized protein</fullName>
    </submittedName>
</protein>
<dbReference type="SMART" id="SM00368">
    <property type="entry name" value="LRR_RI"/>
    <property type="match status" value="2"/>
</dbReference>
<name>K0SHQ5_THAOC</name>
<dbReference type="SUPFAM" id="SSF52047">
    <property type="entry name" value="RNI-like"/>
    <property type="match status" value="1"/>
</dbReference>
<comment type="caution">
    <text evidence="2">The sequence shown here is derived from an EMBL/GenBank/DDBJ whole genome shotgun (WGS) entry which is preliminary data.</text>
</comment>
<feature type="non-terminal residue" evidence="2">
    <location>
        <position position="421"/>
    </location>
</feature>
<evidence type="ECO:0000313" key="3">
    <source>
        <dbReference type="Proteomes" id="UP000266841"/>
    </source>
</evidence>
<dbReference type="AlphaFoldDB" id="K0SHQ5"/>
<reference evidence="2 3" key="1">
    <citation type="journal article" date="2012" name="Genome Biol.">
        <title>Genome and low-iron response of an oceanic diatom adapted to chronic iron limitation.</title>
        <authorList>
            <person name="Lommer M."/>
            <person name="Specht M."/>
            <person name="Roy A.S."/>
            <person name="Kraemer L."/>
            <person name="Andreson R."/>
            <person name="Gutowska M.A."/>
            <person name="Wolf J."/>
            <person name="Bergner S.V."/>
            <person name="Schilhabel M.B."/>
            <person name="Klostermeier U.C."/>
            <person name="Beiko R.G."/>
            <person name="Rosenstiel P."/>
            <person name="Hippler M."/>
            <person name="Laroche J."/>
        </authorList>
    </citation>
    <scope>NUCLEOTIDE SEQUENCE [LARGE SCALE GENOMIC DNA]</scope>
    <source>
        <strain evidence="2 3">CCMP1005</strain>
    </source>
</reference>
<evidence type="ECO:0000256" key="1">
    <source>
        <dbReference type="SAM" id="MobiDB-lite"/>
    </source>
</evidence>
<sequence length="421" mass="46138">MEGKVTAISMRHMRFPVSDVKCYEIITTSIGRNYTLKVLSWVHNRIPSDEQAGLLIKSAIHNQSIHTLHLDNCFDQTGVNGCRALTTLMTCGRPFDALSFRRNGLSGIDDVAAAMATNPQLKELDWIDNELNDRDAELIAQALKQNTNLQELYLHRNGITSAGFERIGTTIYDPSSLNAMESCNYTCWVDDVAGNEHGKSPLQNRNRKIVRTVVNTTRGRQQRALFKCRVGGGATHPQARAKIVCLGKRCLSRLDSSCTLQTGGMLPGRQTAAPRVASSAPWVGKPSRRGRGSGARRHRRLCYEGGMALEREGGYTRALPPIDVHSRSPLAPTPGDSGPSAIPRRGGATAGTSHPEGGRDDDDAPARPPNRPRGLARDVKKRHMAPRQAAWELRFRGDAGPMADRPSETSARTTTRRPPRG</sequence>
<dbReference type="OrthoDB" id="120976at2759"/>
<dbReference type="PANTHER" id="PTHR24114:SF2">
    <property type="entry name" value="F-BOX DOMAIN-CONTAINING PROTEIN-RELATED"/>
    <property type="match status" value="1"/>
</dbReference>
<feature type="region of interest" description="Disordered" evidence="1">
    <location>
        <begin position="318"/>
        <end position="421"/>
    </location>
</feature>
<evidence type="ECO:0000313" key="2">
    <source>
        <dbReference type="EMBL" id="EJK64900.1"/>
    </source>
</evidence>
<accession>K0SHQ5</accession>
<gene>
    <name evidence="2" type="ORF">THAOC_14311</name>
</gene>
<organism evidence="2 3">
    <name type="scientific">Thalassiosira oceanica</name>
    <name type="common">Marine diatom</name>
    <dbReference type="NCBI Taxonomy" id="159749"/>
    <lineage>
        <taxon>Eukaryota</taxon>
        <taxon>Sar</taxon>
        <taxon>Stramenopiles</taxon>
        <taxon>Ochrophyta</taxon>
        <taxon>Bacillariophyta</taxon>
        <taxon>Coscinodiscophyceae</taxon>
        <taxon>Thalassiosirophycidae</taxon>
        <taxon>Thalassiosirales</taxon>
        <taxon>Thalassiosiraceae</taxon>
        <taxon>Thalassiosira</taxon>
    </lineage>
</organism>
<feature type="compositionally biased region" description="Basic residues" evidence="1">
    <location>
        <begin position="286"/>
        <end position="298"/>
    </location>
</feature>
<dbReference type="PANTHER" id="PTHR24114">
    <property type="entry name" value="LEUCINE RICH REPEAT FAMILY PROTEIN"/>
    <property type="match status" value="1"/>
</dbReference>
<dbReference type="Gene3D" id="3.80.10.10">
    <property type="entry name" value="Ribonuclease Inhibitor"/>
    <property type="match status" value="1"/>
</dbReference>
<dbReference type="InterPro" id="IPR052394">
    <property type="entry name" value="LRR-containing"/>
</dbReference>
<dbReference type="Proteomes" id="UP000266841">
    <property type="component" value="Unassembled WGS sequence"/>
</dbReference>
<proteinExistence type="predicted"/>
<dbReference type="InterPro" id="IPR032675">
    <property type="entry name" value="LRR_dom_sf"/>
</dbReference>
<feature type="region of interest" description="Disordered" evidence="1">
    <location>
        <begin position="268"/>
        <end position="298"/>
    </location>
</feature>
<keyword evidence="3" id="KW-1185">Reference proteome</keyword>
<dbReference type="EMBL" id="AGNL01016702">
    <property type="protein sequence ID" value="EJK64900.1"/>
    <property type="molecule type" value="Genomic_DNA"/>
</dbReference>